<gene>
    <name evidence="1" type="ORF">BO95DRAFT_447202</name>
</gene>
<accession>A0ACD1FVW5</accession>
<reference evidence="1" key="1">
    <citation type="submission" date="2018-02" db="EMBL/GenBank/DDBJ databases">
        <title>The genomes of Aspergillus section Nigri reveals drivers in fungal speciation.</title>
        <authorList>
            <consortium name="DOE Joint Genome Institute"/>
            <person name="Vesth T.C."/>
            <person name="Nybo J."/>
            <person name="Theobald S."/>
            <person name="Brandl J."/>
            <person name="Frisvad J.C."/>
            <person name="Nielsen K.F."/>
            <person name="Lyhne E.K."/>
            <person name="Kogle M.E."/>
            <person name="Kuo A."/>
            <person name="Riley R."/>
            <person name="Clum A."/>
            <person name="Nolan M."/>
            <person name="Lipzen A."/>
            <person name="Salamov A."/>
            <person name="Henrissat B."/>
            <person name="Wiebenga A."/>
            <person name="De vries R.P."/>
            <person name="Grigoriev I.V."/>
            <person name="Mortensen U.H."/>
            <person name="Andersen M.R."/>
            <person name="Baker S.E."/>
        </authorList>
    </citation>
    <scope>NUCLEOTIDE SEQUENCE</scope>
    <source>
        <strain evidence="1">CBS 621.78</strain>
    </source>
</reference>
<organism evidence="1 2">
    <name type="scientific">Aspergillus brunneoviolaceus CBS 621.78</name>
    <dbReference type="NCBI Taxonomy" id="1450534"/>
    <lineage>
        <taxon>Eukaryota</taxon>
        <taxon>Fungi</taxon>
        <taxon>Dikarya</taxon>
        <taxon>Ascomycota</taxon>
        <taxon>Pezizomycotina</taxon>
        <taxon>Eurotiomycetes</taxon>
        <taxon>Eurotiomycetidae</taxon>
        <taxon>Eurotiales</taxon>
        <taxon>Aspergillaceae</taxon>
        <taxon>Aspergillus</taxon>
        <taxon>Aspergillus subgen. Circumdati</taxon>
    </lineage>
</organism>
<proteinExistence type="predicted"/>
<sequence length="65" mass="7123">MVAPLPGHSLSRLSFLAGNPWSFRLPSLARRPDDAVVPADPSPAWLSWKFSTMTMMVSRSVNQPG</sequence>
<keyword evidence="2" id="KW-1185">Reference proteome</keyword>
<protein>
    <submittedName>
        <fullName evidence="1">Uncharacterized protein</fullName>
    </submittedName>
</protein>
<dbReference type="EMBL" id="KZ825393">
    <property type="protein sequence ID" value="RAH41122.1"/>
    <property type="molecule type" value="Genomic_DNA"/>
</dbReference>
<dbReference type="Proteomes" id="UP000249057">
    <property type="component" value="Unassembled WGS sequence"/>
</dbReference>
<evidence type="ECO:0000313" key="1">
    <source>
        <dbReference type="EMBL" id="RAH41122.1"/>
    </source>
</evidence>
<evidence type="ECO:0000313" key="2">
    <source>
        <dbReference type="Proteomes" id="UP000249057"/>
    </source>
</evidence>
<name>A0ACD1FVW5_9EURO</name>